<comment type="subcellular location">
    <subcellularLocation>
        <location evidence="1">Cell inner membrane</location>
        <topology evidence="1">Multi-pass membrane protein</topology>
    </subcellularLocation>
</comment>
<protein>
    <submittedName>
        <fullName evidence="13">ABC transporter ATP-binding protein/permease</fullName>
    </submittedName>
</protein>
<evidence type="ECO:0000256" key="6">
    <source>
        <dbReference type="ARBA" id="ARBA00022967"/>
    </source>
</evidence>
<evidence type="ECO:0000256" key="8">
    <source>
        <dbReference type="ARBA" id="ARBA00023136"/>
    </source>
</evidence>
<dbReference type="GO" id="GO:0034040">
    <property type="term" value="F:ATPase-coupled lipid transmembrane transporter activity"/>
    <property type="evidence" value="ECO:0007669"/>
    <property type="project" value="TreeGrafter"/>
</dbReference>
<dbReference type="SMART" id="SM00382">
    <property type="entry name" value="AAA"/>
    <property type="match status" value="1"/>
</dbReference>
<evidence type="ECO:0000256" key="2">
    <source>
        <dbReference type="ARBA" id="ARBA00022519"/>
    </source>
</evidence>
<feature type="transmembrane region" description="Helical" evidence="10">
    <location>
        <begin position="12"/>
        <end position="38"/>
    </location>
</feature>
<dbReference type="PANTHER" id="PTHR24221:SF654">
    <property type="entry name" value="ATP-BINDING CASSETTE SUB-FAMILY B MEMBER 6"/>
    <property type="match status" value="1"/>
</dbReference>
<keyword evidence="6" id="KW-1278">Translocase</keyword>
<evidence type="ECO:0000259" key="11">
    <source>
        <dbReference type="PROSITE" id="PS50893"/>
    </source>
</evidence>
<dbReference type="Gene3D" id="3.40.50.300">
    <property type="entry name" value="P-loop containing nucleotide triphosphate hydrolases"/>
    <property type="match status" value="1"/>
</dbReference>
<dbReference type="InterPro" id="IPR027417">
    <property type="entry name" value="P-loop_NTPase"/>
</dbReference>
<dbReference type="Pfam" id="PF00664">
    <property type="entry name" value="ABC_membrane"/>
    <property type="match status" value="1"/>
</dbReference>
<feature type="transmembrane region" description="Helical" evidence="10">
    <location>
        <begin position="170"/>
        <end position="189"/>
    </location>
</feature>
<dbReference type="RefSeq" id="WP_236117947.1">
    <property type="nucleotide sequence ID" value="NZ_JAKGSI010000001.1"/>
</dbReference>
<dbReference type="InterPro" id="IPR003439">
    <property type="entry name" value="ABC_transporter-like_ATP-bd"/>
</dbReference>
<comment type="similarity">
    <text evidence="9">Belongs to the ABC transporter superfamily. Siderophore-Fe(3+) uptake transporter (SIUT) (TC 3.A.1.21) family.</text>
</comment>
<organism evidence="13 14">
    <name type="scientific">Corynebacterium uropygiale</name>
    <dbReference type="NCBI Taxonomy" id="1775911"/>
    <lineage>
        <taxon>Bacteria</taxon>
        <taxon>Bacillati</taxon>
        <taxon>Actinomycetota</taxon>
        <taxon>Actinomycetes</taxon>
        <taxon>Mycobacteriales</taxon>
        <taxon>Corynebacteriaceae</taxon>
        <taxon>Corynebacterium</taxon>
    </lineage>
</organism>
<evidence type="ECO:0000256" key="9">
    <source>
        <dbReference type="ARBA" id="ARBA00023455"/>
    </source>
</evidence>
<dbReference type="CDD" id="cd07346">
    <property type="entry name" value="ABC_6TM_exporters"/>
    <property type="match status" value="1"/>
</dbReference>
<evidence type="ECO:0000256" key="3">
    <source>
        <dbReference type="ARBA" id="ARBA00022692"/>
    </source>
</evidence>
<evidence type="ECO:0000256" key="7">
    <source>
        <dbReference type="ARBA" id="ARBA00022989"/>
    </source>
</evidence>
<dbReference type="GO" id="GO:0005524">
    <property type="term" value="F:ATP binding"/>
    <property type="evidence" value="ECO:0007669"/>
    <property type="project" value="UniProtKB-KW"/>
</dbReference>
<proteinExistence type="inferred from homology"/>
<evidence type="ECO:0000256" key="1">
    <source>
        <dbReference type="ARBA" id="ARBA00004429"/>
    </source>
</evidence>
<keyword evidence="2" id="KW-1003">Cell membrane</keyword>
<dbReference type="PROSITE" id="PS50893">
    <property type="entry name" value="ABC_TRANSPORTER_2"/>
    <property type="match status" value="1"/>
</dbReference>
<dbReference type="EMBL" id="JAKGSI010000001">
    <property type="protein sequence ID" value="MCF4006174.1"/>
    <property type="molecule type" value="Genomic_DNA"/>
</dbReference>
<feature type="transmembrane region" description="Helical" evidence="10">
    <location>
        <begin position="145"/>
        <end position="164"/>
    </location>
</feature>
<keyword evidence="3 10" id="KW-0812">Transmembrane</keyword>
<dbReference type="GO" id="GO:0005886">
    <property type="term" value="C:plasma membrane"/>
    <property type="evidence" value="ECO:0007669"/>
    <property type="project" value="UniProtKB-SubCell"/>
</dbReference>
<comment type="caution">
    <text evidence="13">The sequence shown here is derived from an EMBL/GenBank/DDBJ whole genome shotgun (WGS) entry which is preliminary data.</text>
</comment>
<dbReference type="AlphaFoldDB" id="A0A9X1QMS8"/>
<keyword evidence="8 10" id="KW-0472">Membrane</keyword>
<evidence type="ECO:0000256" key="10">
    <source>
        <dbReference type="SAM" id="Phobius"/>
    </source>
</evidence>
<name>A0A9X1QMS8_9CORY</name>
<evidence type="ECO:0000256" key="5">
    <source>
        <dbReference type="ARBA" id="ARBA00022840"/>
    </source>
</evidence>
<sequence>MSSILRILRSVSALWPYYLGVVASSVVTALLTLVSPFLVREATNTIVSVVSGEREAGAVMGTLLLLGLGLLAADVARTLMSNAGGWLGDLMAARMRQILSTRYYATLLALPQRYFDTQVTGTIIARLNRSITEVTQFLRSFSNNFFPMVITLVAILGITGYYYWPLAVLLFLLFPIYFWVTTLTSRRWLVWEKDKNHQIDLAGGRFAEVVGQVKVAKSFVAEIRELGSFSQRFRSTVDTTTVQSRWWHSMDVVRGGAANLVFFGLYLLLFYRTAAGHFSLGDMVMLIQLLGMTKQPVAMMSWIVDSAQRAVAGSRDYFEVMAEPLEATADPQLVAATRASDAPDLEDSVPPALAPAAPVVRFDDVTFSYSPEEDPVVRGVSFEARRGEKIALVGESGGGKSTLVNLLLGLYSPQHGSLEVCGRPVEELSSAQLRACIGVVFQDASLFSGTVRENIAYGRPGATQEDIEAVARRANAHDFIMSFPQGYDTIIGERGLRLSGGQQQRVAVARAMLKDAPILVLDEATSALDNRSERTVQAGLEDLMADRTTLIIAHRLSTIASVDRIITLDHGRIDEIGSPAELATSGGIYSQLLQLTASSSEADRQRLRAFGFGRHDEGDATS</sequence>
<dbReference type="GO" id="GO:0016887">
    <property type="term" value="F:ATP hydrolysis activity"/>
    <property type="evidence" value="ECO:0007669"/>
    <property type="project" value="InterPro"/>
</dbReference>
<dbReference type="PROSITE" id="PS50929">
    <property type="entry name" value="ABC_TM1F"/>
    <property type="match status" value="1"/>
</dbReference>
<feature type="transmembrane region" description="Helical" evidence="10">
    <location>
        <begin position="252"/>
        <end position="271"/>
    </location>
</feature>
<dbReference type="InterPro" id="IPR017871">
    <property type="entry name" value="ABC_transporter-like_CS"/>
</dbReference>
<evidence type="ECO:0000256" key="4">
    <source>
        <dbReference type="ARBA" id="ARBA00022741"/>
    </source>
</evidence>
<accession>A0A9X1QMS8</accession>
<dbReference type="InterPro" id="IPR036640">
    <property type="entry name" value="ABC1_TM_sf"/>
</dbReference>
<keyword evidence="14" id="KW-1185">Reference proteome</keyword>
<dbReference type="InterPro" id="IPR011527">
    <property type="entry name" value="ABC1_TM_dom"/>
</dbReference>
<dbReference type="Proteomes" id="UP001139336">
    <property type="component" value="Unassembled WGS sequence"/>
</dbReference>
<dbReference type="SUPFAM" id="SSF90123">
    <property type="entry name" value="ABC transporter transmembrane region"/>
    <property type="match status" value="1"/>
</dbReference>
<keyword evidence="7 10" id="KW-1133">Transmembrane helix</keyword>
<evidence type="ECO:0000313" key="13">
    <source>
        <dbReference type="EMBL" id="MCF4006174.1"/>
    </source>
</evidence>
<keyword evidence="2" id="KW-0997">Cell inner membrane</keyword>
<feature type="domain" description="ABC transmembrane type-1" evidence="12">
    <location>
        <begin position="19"/>
        <end position="309"/>
    </location>
</feature>
<gene>
    <name evidence="13" type="ORF">L1O03_03140</name>
</gene>
<dbReference type="InterPro" id="IPR003593">
    <property type="entry name" value="AAA+_ATPase"/>
</dbReference>
<dbReference type="PROSITE" id="PS00211">
    <property type="entry name" value="ABC_TRANSPORTER_1"/>
    <property type="match status" value="1"/>
</dbReference>
<dbReference type="InterPro" id="IPR039421">
    <property type="entry name" value="Type_1_exporter"/>
</dbReference>
<evidence type="ECO:0000259" key="12">
    <source>
        <dbReference type="PROSITE" id="PS50929"/>
    </source>
</evidence>
<dbReference type="Gene3D" id="1.20.1560.10">
    <property type="entry name" value="ABC transporter type 1, transmembrane domain"/>
    <property type="match status" value="1"/>
</dbReference>
<reference evidence="13" key="1">
    <citation type="submission" date="2022-01" db="EMBL/GenBank/DDBJ databases">
        <title>Corynebacterium sp. nov isolated from isolated from the feces of the greater white-fronted geese (Anser albifrons) at Poyang Lake, PR China.</title>
        <authorList>
            <person name="Liu Q."/>
        </authorList>
    </citation>
    <scope>NUCLEOTIDE SEQUENCE</scope>
    <source>
        <strain evidence="13">JCM 32435</strain>
    </source>
</reference>
<dbReference type="FunFam" id="3.40.50.300:FF:000218">
    <property type="entry name" value="Multidrug ABC transporter ATP-binding protein"/>
    <property type="match status" value="1"/>
</dbReference>
<keyword evidence="4" id="KW-0547">Nucleotide-binding</keyword>
<dbReference type="GO" id="GO:0140359">
    <property type="term" value="F:ABC-type transporter activity"/>
    <property type="evidence" value="ECO:0007669"/>
    <property type="project" value="InterPro"/>
</dbReference>
<evidence type="ECO:0000313" key="14">
    <source>
        <dbReference type="Proteomes" id="UP001139336"/>
    </source>
</evidence>
<feature type="transmembrane region" description="Helical" evidence="10">
    <location>
        <begin position="58"/>
        <end position="76"/>
    </location>
</feature>
<dbReference type="SUPFAM" id="SSF52540">
    <property type="entry name" value="P-loop containing nucleoside triphosphate hydrolases"/>
    <property type="match status" value="1"/>
</dbReference>
<feature type="domain" description="ABC transporter" evidence="11">
    <location>
        <begin position="360"/>
        <end position="595"/>
    </location>
</feature>
<dbReference type="PANTHER" id="PTHR24221">
    <property type="entry name" value="ATP-BINDING CASSETTE SUB-FAMILY B"/>
    <property type="match status" value="1"/>
</dbReference>
<dbReference type="Pfam" id="PF00005">
    <property type="entry name" value="ABC_tran"/>
    <property type="match status" value="1"/>
</dbReference>
<keyword evidence="5 13" id="KW-0067">ATP-binding</keyword>